<dbReference type="Pfam" id="PF01494">
    <property type="entry name" value="FAD_binding_3"/>
    <property type="match status" value="1"/>
</dbReference>
<keyword evidence="3" id="KW-1185">Reference proteome</keyword>
<evidence type="ECO:0000313" key="3">
    <source>
        <dbReference type="Proteomes" id="UP000269198"/>
    </source>
</evidence>
<dbReference type="EMBL" id="RJMB01000020">
    <property type="protein sequence ID" value="RNL82834.1"/>
    <property type="molecule type" value="Genomic_DNA"/>
</dbReference>
<dbReference type="OrthoDB" id="3356051at2"/>
<gene>
    <name evidence="2" type="ORF">EFW17_17905</name>
</gene>
<dbReference type="PRINTS" id="PR00420">
    <property type="entry name" value="RNGMNOXGNASE"/>
</dbReference>
<dbReference type="SUPFAM" id="SSF51905">
    <property type="entry name" value="FAD/NAD(P)-binding domain"/>
    <property type="match status" value="1"/>
</dbReference>
<dbReference type="AlphaFoldDB" id="A0A3N0E4Q7"/>
<dbReference type="Gene3D" id="3.30.9.10">
    <property type="entry name" value="D-Amino Acid Oxidase, subunit A, domain 2"/>
    <property type="match status" value="1"/>
</dbReference>
<accession>A0A3N0E4Q7</accession>
<protein>
    <submittedName>
        <fullName evidence="2">FAD-dependent oxidoreductase</fullName>
    </submittedName>
</protein>
<proteinExistence type="predicted"/>
<organism evidence="2 3">
    <name type="scientific">Halostreptopolyspora alba</name>
    <dbReference type="NCBI Taxonomy" id="2487137"/>
    <lineage>
        <taxon>Bacteria</taxon>
        <taxon>Bacillati</taxon>
        <taxon>Actinomycetota</taxon>
        <taxon>Actinomycetes</taxon>
        <taxon>Streptosporangiales</taxon>
        <taxon>Nocardiopsidaceae</taxon>
        <taxon>Halostreptopolyspora</taxon>
    </lineage>
</organism>
<dbReference type="InterPro" id="IPR051704">
    <property type="entry name" value="FAD_aromatic-hydroxylase"/>
</dbReference>
<feature type="domain" description="FAD-binding" evidence="1">
    <location>
        <begin position="10"/>
        <end position="348"/>
    </location>
</feature>
<evidence type="ECO:0000259" key="1">
    <source>
        <dbReference type="Pfam" id="PF01494"/>
    </source>
</evidence>
<reference evidence="2 3" key="1">
    <citation type="submission" date="2018-11" db="EMBL/GenBank/DDBJ databases">
        <title>The genome draft of YIM 96095.</title>
        <authorList>
            <person name="Tang S.-K."/>
            <person name="Chunyu W.-X."/>
            <person name="Feng Y.-Z."/>
        </authorList>
    </citation>
    <scope>NUCLEOTIDE SEQUENCE [LARGE SCALE GENOMIC DNA]</scope>
    <source>
        <strain evidence="2 3">YIM 96095</strain>
    </source>
</reference>
<evidence type="ECO:0000313" key="2">
    <source>
        <dbReference type="EMBL" id="RNL82834.1"/>
    </source>
</evidence>
<dbReference type="Gene3D" id="3.50.50.60">
    <property type="entry name" value="FAD/NAD(P)-binding domain"/>
    <property type="match status" value="1"/>
</dbReference>
<sequence>MEHTVSTGTTTVLVSGASIAGPALAYWLHRYGFTPTVVERAPAPREGGHPIDVRGAAVDVITRMGLLERITAAHTETRGLSTADSVGRTRATATMADFSGSGSENDVELMRGHLSRVLYRATESDVEYVFGDSIASMREDDDGVRVTFERSAPRAFDLVVGADGLHSTTRALAFGEESRYRRYIGTYFASFSVPNHLGLNRWVTLHNTPGRGAGIYAPAPHTSWREPPRPGAVSAPGPSPEAKALFVFTTRHQLPLGHHDTPAQQRVVERAFAHMGWEVPTLLAEMRDAPDFYFDSLSQVHMDHWSRGRVALVGDAGYCPSPLAGQGSSMALVGAYVLADELAAAEGDHRAAFEGYESRMGEFVRGNQRIAASGAGLLVPRSWPGIWFRDQAIRIAPKLPSIDLFGGRMQRAANAVDLDTHVPA</sequence>
<dbReference type="PANTHER" id="PTHR46865">
    <property type="entry name" value="OXIDOREDUCTASE-RELATED"/>
    <property type="match status" value="1"/>
</dbReference>
<dbReference type="InterPro" id="IPR036188">
    <property type="entry name" value="FAD/NAD-bd_sf"/>
</dbReference>
<comment type="caution">
    <text evidence="2">The sequence shown here is derived from an EMBL/GenBank/DDBJ whole genome shotgun (WGS) entry which is preliminary data.</text>
</comment>
<dbReference type="InterPro" id="IPR002938">
    <property type="entry name" value="FAD-bd"/>
</dbReference>
<dbReference type="PANTHER" id="PTHR46865:SF2">
    <property type="entry name" value="MONOOXYGENASE"/>
    <property type="match status" value="1"/>
</dbReference>
<dbReference type="Proteomes" id="UP000269198">
    <property type="component" value="Unassembled WGS sequence"/>
</dbReference>
<name>A0A3N0E4Q7_9ACTN</name>
<dbReference type="GO" id="GO:0071949">
    <property type="term" value="F:FAD binding"/>
    <property type="evidence" value="ECO:0007669"/>
    <property type="project" value="InterPro"/>
</dbReference>